<dbReference type="Proteomes" id="UP000324222">
    <property type="component" value="Unassembled WGS sequence"/>
</dbReference>
<name>A0A5B7ELT7_PORTR</name>
<dbReference type="AlphaFoldDB" id="A0A5B7ELT7"/>
<sequence>MSASTYLPACLPGCGCVGPLLRTSTTCRPVPKGVIVSYTWGWAGRGVQGRMWGKGERVLAGFCLGY</sequence>
<dbReference type="EMBL" id="VSRR010003296">
    <property type="protein sequence ID" value="MPC35520.1"/>
    <property type="molecule type" value="Genomic_DNA"/>
</dbReference>
<evidence type="ECO:0000313" key="1">
    <source>
        <dbReference type="EMBL" id="MPC35520.1"/>
    </source>
</evidence>
<reference evidence="1 2" key="1">
    <citation type="submission" date="2019-05" db="EMBL/GenBank/DDBJ databases">
        <title>Another draft genome of Portunus trituberculatus and its Hox gene families provides insights of decapod evolution.</title>
        <authorList>
            <person name="Jeong J.-H."/>
            <person name="Song I."/>
            <person name="Kim S."/>
            <person name="Choi T."/>
            <person name="Kim D."/>
            <person name="Ryu S."/>
            <person name="Kim W."/>
        </authorList>
    </citation>
    <scope>NUCLEOTIDE SEQUENCE [LARGE SCALE GENOMIC DNA]</scope>
    <source>
        <tissue evidence="1">Muscle</tissue>
    </source>
</reference>
<proteinExistence type="predicted"/>
<comment type="caution">
    <text evidence="1">The sequence shown here is derived from an EMBL/GenBank/DDBJ whole genome shotgun (WGS) entry which is preliminary data.</text>
</comment>
<protein>
    <submittedName>
        <fullName evidence="1">Uncharacterized protein</fullName>
    </submittedName>
</protein>
<keyword evidence="2" id="KW-1185">Reference proteome</keyword>
<organism evidence="1 2">
    <name type="scientific">Portunus trituberculatus</name>
    <name type="common">Swimming crab</name>
    <name type="synonym">Neptunus trituberculatus</name>
    <dbReference type="NCBI Taxonomy" id="210409"/>
    <lineage>
        <taxon>Eukaryota</taxon>
        <taxon>Metazoa</taxon>
        <taxon>Ecdysozoa</taxon>
        <taxon>Arthropoda</taxon>
        <taxon>Crustacea</taxon>
        <taxon>Multicrustacea</taxon>
        <taxon>Malacostraca</taxon>
        <taxon>Eumalacostraca</taxon>
        <taxon>Eucarida</taxon>
        <taxon>Decapoda</taxon>
        <taxon>Pleocyemata</taxon>
        <taxon>Brachyura</taxon>
        <taxon>Eubrachyura</taxon>
        <taxon>Portunoidea</taxon>
        <taxon>Portunidae</taxon>
        <taxon>Portuninae</taxon>
        <taxon>Portunus</taxon>
    </lineage>
</organism>
<gene>
    <name evidence="1" type="ORF">E2C01_028945</name>
</gene>
<evidence type="ECO:0000313" key="2">
    <source>
        <dbReference type="Proteomes" id="UP000324222"/>
    </source>
</evidence>
<accession>A0A5B7ELT7</accession>